<gene>
    <name evidence="2" type="ORF">FVR03_21505</name>
</gene>
<comment type="caution">
    <text evidence="2">The sequence shown here is derived from an EMBL/GenBank/DDBJ whole genome shotgun (WGS) entry which is preliminary data.</text>
</comment>
<evidence type="ECO:0000313" key="2">
    <source>
        <dbReference type="EMBL" id="TXK26766.1"/>
    </source>
</evidence>
<sequence>MAHKINFDRINRYSFSEVVASVKDFCAVFVQSKYSFMRAVGLSLFVVFVYHVLSSPEYTVSSTIYLQHKEQETPAFKASSVSATTESAEPVSLDVNALQLKGAVRKAIADLNLNVHYFAPKWLGKKEIYKQNTPVLVTLISYSPRISQHTLSVKIVDDKTFVLKEEGQIKAYLFDQLIQKPYGTFKVARGPAFKNQEQEVLVTFSDLNLLAEEYTERLTFKRKHLHQDLLTISLKDEIPERGIDFIKRMNAVYAEGYDVEKDSYKAAIGAVYSNLDSIRLEIARLDIMLEGYHQMLSERGEPVQSELPAPAAPAIAKADNLAQLQALQTLAPYVQNPVTQITIIPENLALSDALLQNLIKDFNQEQLDKLDLLRTKPEDSPPVLQSNKQLSAIQQAIVQRMGGMQQHVATQQQQPVEQPLEHHVLRVPATEAEFAALQEERQTKKTQYNYLLERREELSQLLSASKYKLLTIHKPEENVKAKSYVKNYFLAILFGLAMPLFLIKVLKW</sequence>
<dbReference type="GO" id="GO:0004713">
    <property type="term" value="F:protein tyrosine kinase activity"/>
    <property type="evidence" value="ECO:0007669"/>
    <property type="project" value="TreeGrafter"/>
</dbReference>
<dbReference type="EMBL" id="VRTY01000123">
    <property type="protein sequence ID" value="TXK26766.1"/>
    <property type="molecule type" value="Genomic_DNA"/>
</dbReference>
<dbReference type="Proteomes" id="UP000321926">
    <property type="component" value="Unassembled WGS sequence"/>
</dbReference>
<keyword evidence="1" id="KW-1133">Transmembrane helix</keyword>
<dbReference type="OrthoDB" id="9794577at2"/>
<reference evidence="2 3" key="1">
    <citation type="submission" date="2019-08" db="EMBL/GenBank/DDBJ databases">
        <authorList>
            <person name="Shi S."/>
        </authorList>
    </citation>
    <scope>NUCLEOTIDE SEQUENCE [LARGE SCALE GENOMIC DNA]</scope>
    <source>
        <strain evidence="2 3">GY10130</strain>
    </source>
</reference>
<feature type="transmembrane region" description="Helical" evidence="1">
    <location>
        <begin position="488"/>
        <end position="506"/>
    </location>
</feature>
<keyword evidence="3" id="KW-1185">Reference proteome</keyword>
<dbReference type="InterPro" id="IPR050445">
    <property type="entry name" value="Bact_polysacc_biosynth/exp"/>
</dbReference>
<evidence type="ECO:0008006" key="4">
    <source>
        <dbReference type="Google" id="ProtNLM"/>
    </source>
</evidence>
<dbReference type="AlphaFoldDB" id="A0A5C8IZK0"/>
<name>A0A5C8IZK0_9BACT</name>
<protein>
    <recommendedName>
        <fullName evidence="4">Polysaccharide chain length determinant N-terminal domain-containing protein</fullName>
    </recommendedName>
</protein>
<dbReference type="RefSeq" id="WP_147923837.1">
    <property type="nucleotide sequence ID" value="NZ_VRTY01000123.1"/>
</dbReference>
<evidence type="ECO:0000313" key="3">
    <source>
        <dbReference type="Proteomes" id="UP000321926"/>
    </source>
</evidence>
<dbReference type="PANTHER" id="PTHR32309:SF13">
    <property type="entry name" value="FERRIC ENTEROBACTIN TRANSPORT PROTEIN FEPE"/>
    <property type="match status" value="1"/>
</dbReference>
<evidence type="ECO:0000256" key="1">
    <source>
        <dbReference type="SAM" id="Phobius"/>
    </source>
</evidence>
<dbReference type="PANTHER" id="PTHR32309">
    <property type="entry name" value="TYROSINE-PROTEIN KINASE"/>
    <property type="match status" value="1"/>
</dbReference>
<accession>A0A5C8IZK0</accession>
<keyword evidence="1" id="KW-0812">Transmembrane</keyword>
<keyword evidence="1" id="KW-0472">Membrane</keyword>
<organism evidence="2 3">
    <name type="scientific">Pontibacter qinzhouensis</name>
    <dbReference type="NCBI Taxonomy" id="2603253"/>
    <lineage>
        <taxon>Bacteria</taxon>
        <taxon>Pseudomonadati</taxon>
        <taxon>Bacteroidota</taxon>
        <taxon>Cytophagia</taxon>
        <taxon>Cytophagales</taxon>
        <taxon>Hymenobacteraceae</taxon>
        <taxon>Pontibacter</taxon>
    </lineage>
</organism>
<dbReference type="GO" id="GO:0005886">
    <property type="term" value="C:plasma membrane"/>
    <property type="evidence" value="ECO:0007669"/>
    <property type="project" value="TreeGrafter"/>
</dbReference>
<proteinExistence type="predicted"/>